<name>G1TIG1_RABIT</name>
<reference evidence="2" key="2">
    <citation type="submission" date="2025-08" db="UniProtKB">
        <authorList>
            <consortium name="Ensembl"/>
        </authorList>
    </citation>
    <scope>IDENTIFICATION</scope>
    <source>
        <strain evidence="2">Thorbecke</strain>
    </source>
</reference>
<dbReference type="Ensembl" id="ENSOCUT00000021232.2">
    <property type="protein sequence ID" value="ENSOCUP00000016731.2"/>
    <property type="gene ID" value="ENSOCUG00000027694.2"/>
</dbReference>
<feature type="compositionally biased region" description="Polar residues" evidence="1">
    <location>
        <begin position="99"/>
        <end position="110"/>
    </location>
</feature>
<dbReference type="AlphaFoldDB" id="G1TIG1"/>
<dbReference type="HOGENOM" id="CLU_024193_1_0_1"/>
<keyword evidence="3" id="KW-1185">Reference proteome</keyword>
<feature type="compositionally biased region" description="Polar residues" evidence="1">
    <location>
        <begin position="281"/>
        <end position="291"/>
    </location>
</feature>
<feature type="region of interest" description="Disordered" evidence="1">
    <location>
        <begin position="381"/>
        <end position="421"/>
    </location>
</feature>
<feature type="compositionally biased region" description="Low complexity" evidence="1">
    <location>
        <begin position="121"/>
        <end position="183"/>
    </location>
</feature>
<sequence>MEATGLEFRACQPPGLPQLQLLPCPERLPRLGVIYNYSPGASWEPSKANDGGPTVHMSSFGPEPGDSSDSHCQDQPASDVQGGRQGRERRQGGEDMQDPESNFHSQQFQSYDPRPCTRPIGPTTATTTTQGPSATAASVGNAATARLWAARAAPSTASQATVDTAASRPRAPRAPSGAATPSCRPRPPLSLSHCPVPVRAELRGGRGRQGPGRPLTSRTWPSFSQSTEAWLCRGGAATTTPCPAGAGTRRRGGLDGCGPVSMGKKRGMRTQTSKWPALTAKETSLKTTMKNSGGEEEFCDSRKQSGERDDEDEDERSKRGETGRETGRLPGSSLPVPCASSAALRTQKSRSTCRVDFIGTKLPDKTVEPLQECIMNRNKKIEKRQAGADGGERQTRSFQADRPGAAHGQACGAQIPALPGL</sequence>
<proteinExistence type="predicted"/>
<organism evidence="2 3">
    <name type="scientific">Oryctolagus cuniculus</name>
    <name type="common">Rabbit</name>
    <dbReference type="NCBI Taxonomy" id="9986"/>
    <lineage>
        <taxon>Eukaryota</taxon>
        <taxon>Metazoa</taxon>
        <taxon>Chordata</taxon>
        <taxon>Craniata</taxon>
        <taxon>Vertebrata</taxon>
        <taxon>Euteleostomi</taxon>
        <taxon>Mammalia</taxon>
        <taxon>Eutheria</taxon>
        <taxon>Euarchontoglires</taxon>
        <taxon>Glires</taxon>
        <taxon>Lagomorpha</taxon>
        <taxon>Leporidae</taxon>
        <taxon>Oryctolagus</taxon>
    </lineage>
</organism>
<reference evidence="2" key="3">
    <citation type="submission" date="2025-09" db="UniProtKB">
        <authorList>
            <consortium name="Ensembl"/>
        </authorList>
    </citation>
    <scope>IDENTIFICATION</scope>
    <source>
        <strain evidence="2">Thorbecke</strain>
    </source>
</reference>
<protein>
    <submittedName>
        <fullName evidence="2">Uncharacterized protein</fullName>
    </submittedName>
</protein>
<dbReference type="InParanoid" id="G1TIG1"/>
<accession>G1TIG1</accession>
<dbReference type="Proteomes" id="UP000001811">
    <property type="component" value="Unplaced"/>
</dbReference>
<feature type="compositionally biased region" description="Basic and acidic residues" evidence="1">
    <location>
        <begin position="315"/>
        <end position="327"/>
    </location>
</feature>
<dbReference type="GeneTree" id="ENSGT01120000272708"/>
<feature type="compositionally biased region" description="Polar residues" evidence="1">
    <location>
        <begin position="343"/>
        <end position="352"/>
    </location>
</feature>
<evidence type="ECO:0000256" key="1">
    <source>
        <dbReference type="SAM" id="MobiDB-lite"/>
    </source>
</evidence>
<reference evidence="2 3" key="1">
    <citation type="journal article" date="2011" name="Nature">
        <title>A high-resolution map of human evolutionary constraint using 29 mammals.</title>
        <authorList>
            <person name="Lindblad-Toh K."/>
            <person name="Garber M."/>
            <person name="Zuk O."/>
            <person name="Lin M.F."/>
            <person name="Parker B.J."/>
            <person name="Washietl S."/>
            <person name="Kheradpour P."/>
            <person name="Ernst J."/>
            <person name="Jordan G."/>
            <person name="Mauceli E."/>
            <person name="Ward L.D."/>
            <person name="Lowe C.B."/>
            <person name="Holloway A.K."/>
            <person name="Clamp M."/>
            <person name="Gnerre S."/>
            <person name="Alfoldi J."/>
            <person name="Beal K."/>
            <person name="Chang J."/>
            <person name="Clawson H."/>
            <person name="Cuff J."/>
            <person name="Di Palma F."/>
            <person name="Fitzgerald S."/>
            <person name="Flicek P."/>
            <person name="Guttman M."/>
            <person name="Hubisz M.J."/>
            <person name="Jaffe D.B."/>
            <person name="Jungreis I."/>
            <person name="Kent W.J."/>
            <person name="Kostka D."/>
            <person name="Lara M."/>
            <person name="Martins A.L."/>
            <person name="Massingham T."/>
            <person name="Moltke I."/>
            <person name="Raney B.J."/>
            <person name="Rasmussen M.D."/>
            <person name="Robinson J."/>
            <person name="Stark A."/>
            <person name="Vilella A.J."/>
            <person name="Wen J."/>
            <person name="Xie X."/>
            <person name="Zody M.C."/>
            <person name="Baldwin J."/>
            <person name="Bloom T."/>
            <person name="Chin C.W."/>
            <person name="Heiman D."/>
            <person name="Nicol R."/>
            <person name="Nusbaum C."/>
            <person name="Young S."/>
            <person name="Wilkinson J."/>
            <person name="Worley K.C."/>
            <person name="Kovar C.L."/>
            <person name="Muzny D.M."/>
            <person name="Gibbs R.A."/>
            <person name="Cree A."/>
            <person name="Dihn H.H."/>
            <person name="Fowler G."/>
            <person name="Jhangiani S."/>
            <person name="Joshi V."/>
            <person name="Lee S."/>
            <person name="Lewis L.R."/>
            <person name="Nazareth L.V."/>
            <person name="Okwuonu G."/>
            <person name="Santibanez J."/>
            <person name="Warren W.C."/>
            <person name="Mardis E.R."/>
            <person name="Weinstock G.M."/>
            <person name="Wilson R.K."/>
            <person name="Delehaunty K."/>
            <person name="Dooling D."/>
            <person name="Fronik C."/>
            <person name="Fulton L."/>
            <person name="Fulton B."/>
            <person name="Graves T."/>
            <person name="Minx P."/>
            <person name="Sodergren E."/>
            <person name="Birney E."/>
            <person name="Margulies E.H."/>
            <person name="Herrero J."/>
            <person name="Green E.D."/>
            <person name="Haussler D."/>
            <person name="Siepel A."/>
            <person name="Goldman N."/>
            <person name="Pollard K.S."/>
            <person name="Pedersen J.S."/>
            <person name="Lander E.S."/>
            <person name="Kellis M."/>
        </authorList>
    </citation>
    <scope>NUCLEOTIDE SEQUENCE [LARGE SCALE GENOMIC DNA]</scope>
    <source>
        <strain evidence="3">Thorbecke</strain>
    </source>
</reference>
<feature type="compositionally biased region" description="Basic and acidic residues" evidence="1">
    <location>
        <begin position="383"/>
        <end position="395"/>
    </location>
</feature>
<feature type="region of interest" description="Disordered" evidence="1">
    <location>
        <begin position="242"/>
        <end position="352"/>
    </location>
</feature>
<feature type="region of interest" description="Disordered" evidence="1">
    <location>
        <begin position="36"/>
        <end position="222"/>
    </location>
</feature>
<evidence type="ECO:0000313" key="2">
    <source>
        <dbReference type="Ensembl" id="ENSOCUP00000016731.2"/>
    </source>
</evidence>
<evidence type="ECO:0000313" key="3">
    <source>
        <dbReference type="Proteomes" id="UP000001811"/>
    </source>
</evidence>
<dbReference type="eggNOG" id="ENOG502QZY2">
    <property type="taxonomic scope" value="Eukaryota"/>
</dbReference>
<dbReference type="STRING" id="9986.ENSOCUP00000016731"/>